<keyword evidence="1" id="KW-0645">Protease</keyword>
<accession>A0A1R1MJW0</accession>
<dbReference type="NCBIfam" id="NF000642">
    <property type="entry name" value="PRK00024.1"/>
    <property type="match status" value="1"/>
</dbReference>
<dbReference type="PROSITE" id="PS01302">
    <property type="entry name" value="UPF0758"/>
    <property type="match status" value="1"/>
</dbReference>
<name>A0A1R1MJW0_9BACT</name>
<dbReference type="PROSITE" id="PS50249">
    <property type="entry name" value="MPN"/>
    <property type="match status" value="1"/>
</dbReference>
<keyword evidence="9" id="KW-1185">Reference proteome</keyword>
<keyword evidence="3" id="KW-0378">Hydrolase</keyword>
<dbReference type="InterPro" id="IPR037518">
    <property type="entry name" value="MPN"/>
</dbReference>
<dbReference type="GO" id="GO:0006508">
    <property type="term" value="P:proteolysis"/>
    <property type="evidence" value="ECO:0007669"/>
    <property type="project" value="UniProtKB-KW"/>
</dbReference>
<feature type="domain" description="MPN" evidence="7">
    <location>
        <begin position="103"/>
        <end position="224"/>
    </location>
</feature>
<gene>
    <name evidence="8" type="ORF">BLW93_07345</name>
</gene>
<dbReference type="PANTHER" id="PTHR30471:SF3">
    <property type="entry name" value="UPF0758 PROTEIN YEES-RELATED"/>
    <property type="match status" value="1"/>
</dbReference>
<evidence type="ECO:0000256" key="3">
    <source>
        <dbReference type="ARBA" id="ARBA00022801"/>
    </source>
</evidence>
<keyword evidence="2" id="KW-0479">Metal-binding</keyword>
<dbReference type="Pfam" id="PF20582">
    <property type="entry name" value="UPF0758_N"/>
    <property type="match status" value="1"/>
</dbReference>
<keyword evidence="5" id="KW-0482">Metalloprotease</keyword>
<protein>
    <recommendedName>
        <fullName evidence="7">MPN domain-containing protein</fullName>
    </recommendedName>
</protein>
<organism evidence="8 9">
    <name type="scientific">Desulfurobacterium indicum</name>
    <dbReference type="NCBI Taxonomy" id="1914305"/>
    <lineage>
        <taxon>Bacteria</taxon>
        <taxon>Pseudomonadati</taxon>
        <taxon>Aquificota</taxon>
        <taxon>Aquificia</taxon>
        <taxon>Desulfurobacteriales</taxon>
        <taxon>Desulfurobacteriaceae</taxon>
        <taxon>Desulfurobacterium</taxon>
    </lineage>
</organism>
<dbReference type="Pfam" id="PF04002">
    <property type="entry name" value="RadC"/>
    <property type="match status" value="1"/>
</dbReference>
<keyword evidence="4" id="KW-0862">Zinc</keyword>
<comment type="caution">
    <text evidence="8">The sequence shown here is derived from an EMBL/GenBank/DDBJ whole genome shotgun (WGS) entry which is preliminary data.</text>
</comment>
<evidence type="ECO:0000256" key="5">
    <source>
        <dbReference type="ARBA" id="ARBA00023049"/>
    </source>
</evidence>
<dbReference type="InterPro" id="IPR010994">
    <property type="entry name" value="RuvA_2-like"/>
</dbReference>
<dbReference type="InterPro" id="IPR020891">
    <property type="entry name" value="UPF0758_CS"/>
</dbReference>
<comment type="similarity">
    <text evidence="6">Belongs to the UPF0758 family.</text>
</comment>
<evidence type="ECO:0000313" key="8">
    <source>
        <dbReference type="EMBL" id="OMH40049.1"/>
    </source>
</evidence>
<dbReference type="OrthoDB" id="9804482at2"/>
<evidence type="ECO:0000256" key="2">
    <source>
        <dbReference type="ARBA" id="ARBA00022723"/>
    </source>
</evidence>
<evidence type="ECO:0000313" key="9">
    <source>
        <dbReference type="Proteomes" id="UP000187408"/>
    </source>
</evidence>
<dbReference type="InterPro" id="IPR001405">
    <property type="entry name" value="UPF0758"/>
</dbReference>
<evidence type="ECO:0000256" key="4">
    <source>
        <dbReference type="ARBA" id="ARBA00022833"/>
    </source>
</evidence>
<dbReference type="GO" id="GO:0008237">
    <property type="term" value="F:metallopeptidase activity"/>
    <property type="evidence" value="ECO:0007669"/>
    <property type="project" value="UniProtKB-KW"/>
</dbReference>
<sequence length="224" mass="24951">MSFYRIKDLPESDRPREKLLKLGAENLTDAEIIAILLRTGIKGKNVIDLAREILIHFKGIEGLSEASINELSHFKGLGKTKAITLKAAIEVGRRAGKTKEKRKIDSPEAVATLLDHLKYEKVEIFGTVTLNIKGELINIHNITKGGANFSHISPKEVFHPAIKDLAVAVIFFHNHPSGEPAPSKEDIYITEKLTKAAKLLDIEVLDHIIIGRESFFSFKENNLL</sequence>
<dbReference type="GO" id="GO:0046872">
    <property type="term" value="F:metal ion binding"/>
    <property type="evidence" value="ECO:0007669"/>
    <property type="project" value="UniProtKB-KW"/>
</dbReference>
<dbReference type="InterPro" id="IPR025657">
    <property type="entry name" value="RadC_JAB"/>
</dbReference>
<proteinExistence type="inferred from homology"/>
<evidence type="ECO:0000259" key="7">
    <source>
        <dbReference type="PROSITE" id="PS50249"/>
    </source>
</evidence>
<dbReference type="AlphaFoldDB" id="A0A1R1MJW0"/>
<dbReference type="STRING" id="1914305.BLW93_07345"/>
<dbReference type="RefSeq" id="WP_076713447.1">
    <property type="nucleotide sequence ID" value="NZ_MOEN01000031.1"/>
</dbReference>
<reference evidence="8 9" key="1">
    <citation type="submission" date="2016-10" db="EMBL/GenBank/DDBJ databases">
        <title>Genome sequence of a sulfur-reducing bacterium Desulfurobacterium indicum K6013.</title>
        <authorList>
            <person name="Cao J."/>
            <person name="Shao Z."/>
            <person name="Alain K."/>
            <person name="Jebbar M."/>
        </authorList>
    </citation>
    <scope>NUCLEOTIDE SEQUENCE [LARGE SCALE GENOMIC DNA]</scope>
    <source>
        <strain evidence="8 9">K6013</strain>
    </source>
</reference>
<dbReference type="InterPro" id="IPR046778">
    <property type="entry name" value="UPF0758_N"/>
</dbReference>
<dbReference type="SUPFAM" id="SSF47781">
    <property type="entry name" value="RuvA domain 2-like"/>
    <property type="match status" value="1"/>
</dbReference>
<dbReference type="CDD" id="cd08071">
    <property type="entry name" value="MPN_DUF2466"/>
    <property type="match status" value="1"/>
</dbReference>
<dbReference type="Gene3D" id="3.40.140.10">
    <property type="entry name" value="Cytidine Deaminase, domain 2"/>
    <property type="match status" value="1"/>
</dbReference>
<dbReference type="EMBL" id="MOEN01000031">
    <property type="protein sequence ID" value="OMH40049.1"/>
    <property type="molecule type" value="Genomic_DNA"/>
</dbReference>
<dbReference type="Proteomes" id="UP000187408">
    <property type="component" value="Unassembled WGS sequence"/>
</dbReference>
<dbReference type="NCBIfam" id="TIGR00608">
    <property type="entry name" value="radc"/>
    <property type="match status" value="1"/>
</dbReference>
<evidence type="ECO:0000256" key="1">
    <source>
        <dbReference type="ARBA" id="ARBA00022670"/>
    </source>
</evidence>
<evidence type="ECO:0000256" key="6">
    <source>
        <dbReference type="RuleBase" id="RU003797"/>
    </source>
</evidence>
<dbReference type="PANTHER" id="PTHR30471">
    <property type="entry name" value="DNA REPAIR PROTEIN RADC"/>
    <property type="match status" value="1"/>
</dbReference>